<sequence>MKLSRHIGFVSALSALLLMTSCRITRQGVDFSMATDQVMPASNDVVCVEAGRPIATGGAVATNGASPIIPSVAHASGSATTYTVQAGDTLYAVARRHHLTISGLAAANGLSVTDHLRVGQKLTIPSPSGAGMTAPGHSGAKRTYTVKPGDTPSGIASRYGVSLQALKQANGITTGPWNMLRVGQKLIIP</sequence>
<dbReference type="PROSITE" id="PS51782">
    <property type="entry name" value="LYSM"/>
    <property type="match status" value="2"/>
</dbReference>
<dbReference type="PROSITE" id="PS51257">
    <property type="entry name" value="PROKAR_LIPOPROTEIN"/>
    <property type="match status" value="1"/>
</dbReference>
<gene>
    <name evidence="2" type="ORF">H9862_07865</name>
</gene>
<dbReference type="Gene3D" id="3.10.350.10">
    <property type="entry name" value="LysM domain"/>
    <property type="match status" value="2"/>
</dbReference>
<comment type="caution">
    <text evidence="2">The sequence shown here is derived from an EMBL/GenBank/DDBJ whole genome shotgun (WGS) entry which is preliminary data.</text>
</comment>
<reference evidence="2" key="2">
    <citation type="submission" date="2021-04" db="EMBL/GenBank/DDBJ databases">
        <authorList>
            <person name="Gilroy R."/>
        </authorList>
    </citation>
    <scope>NUCLEOTIDE SEQUENCE</scope>
    <source>
        <strain evidence="2">14975</strain>
    </source>
</reference>
<reference evidence="2" key="1">
    <citation type="journal article" date="2021" name="PeerJ">
        <title>Extensive microbial diversity within the chicken gut microbiome revealed by metagenomics and culture.</title>
        <authorList>
            <person name="Gilroy R."/>
            <person name="Ravi A."/>
            <person name="Getino M."/>
            <person name="Pursley I."/>
            <person name="Horton D.L."/>
            <person name="Alikhan N.F."/>
            <person name="Baker D."/>
            <person name="Gharbi K."/>
            <person name="Hall N."/>
            <person name="Watson M."/>
            <person name="Adriaenssens E.M."/>
            <person name="Foster-Nyarko E."/>
            <person name="Jarju S."/>
            <person name="Secka A."/>
            <person name="Antonio M."/>
            <person name="Oren A."/>
            <person name="Chaudhuri R.R."/>
            <person name="La Ragione R."/>
            <person name="Hildebrand F."/>
            <person name="Pallen M.J."/>
        </authorList>
    </citation>
    <scope>NUCLEOTIDE SEQUENCE</scope>
    <source>
        <strain evidence="2">14975</strain>
    </source>
</reference>
<name>A0A9D2AIJ6_9BACT</name>
<dbReference type="SMART" id="SM00257">
    <property type="entry name" value="LysM"/>
    <property type="match status" value="2"/>
</dbReference>
<dbReference type="Proteomes" id="UP000823964">
    <property type="component" value="Unassembled WGS sequence"/>
</dbReference>
<evidence type="ECO:0000313" key="3">
    <source>
        <dbReference type="Proteomes" id="UP000823964"/>
    </source>
</evidence>
<dbReference type="EMBL" id="DXFQ01000147">
    <property type="protein sequence ID" value="HIX20498.1"/>
    <property type="molecule type" value="Genomic_DNA"/>
</dbReference>
<dbReference type="CDD" id="cd00118">
    <property type="entry name" value="LysM"/>
    <property type="match status" value="2"/>
</dbReference>
<evidence type="ECO:0000313" key="2">
    <source>
        <dbReference type="EMBL" id="HIX20498.1"/>
    </source>
</evidence>
<dbReference type="Pfam" id="PF01476">
    <property type="entry name" value="LysM"/>
    <property type="match status" value="2"/>
</dbReference>
<dbReference type="AlphaFoldDB" id="A0A9D2AIJ6"/>
<dbReference type="SUPFAM" id="SSF54106">
    <property type="entry name" value="LysM domain"/>
    <property type="match status" value="2"/>
</dbReference>
<evidence type="ECO:0000259" key="1">
    <source>
        <dbReference type="PROSITE" id="PS51782"/>
    </source>
</evidence>
<proteinExistence type="predicted"/>
<dbReference type="GO" id="GO:0008932">
    <property type="term" value="F:lytic endotransglycosylase activity"/>
    <property type="evidence" value="ECO:0007669"/>
    <property type="project" value="TreeGrafter"/>
</dbReference>
<feature type="domain" description="LysM" evidence="1">
    <location>
        <begin position="80"/>
        <end position="124"/>
    </location>
</feature>
<feature type="domain" description="LysM" evidence="1">
    <location>
        <begin position="142"/>
        <end position="188"/>
    </location>
</feature>
<accession>A0A9D2AIJ6</accession>
<dbReference type="InterPro" id="IPR018392">
    <property type="entry name" value="LysM"/>
</dbReference>
<dbReference type="InterPro" id="IPR036779">
    <property type="entry name" value="LysM_dom_sf"/>
</dbReference>
<protein>
    <submittedName>
        <fullName evidence="2">LysM peptidoglycan-binding domain-containing protein</fullName>
    </submittedName>
</protein>
<dbReference type="PANTHER" id="PTHR33734:SF22">
    <property type="entry name" value="MEMBRANE-BOUND LYTIC MUREIN TRANSGLYCOSYLASE D"/>
    <property type="match status" value="1"/>
</dbReference>
<organism evidence="2 3">
    <name type="scientific">Candidatus Akkermansia intestinigallinarum</name>
    <dbReference type="NCBI Taxonomy" id="2838431"/>
    <lineage>
        <taxon>Bacteria</taxon>
        <taxon>Pseudomonadati</taxon>
        <taxon>Verrucomicrobiota</taxon>
        <taxon>Verrucomicrobiia</taxon>
        <taxon>Verrucomicrobiales</taxon>
        <taxon>Akkermansiaceae</taxon>
        <taxon>Akkermansia</taxon>
    </lineage>
</organism>
<dbReference type="PANTHER" id="PTHR33734">
    <property type="entry name" value="LYSM DOMAIN-CONTAINING GPI-ANCHORED PROTEIN 2"/>
    <property type="match status" value="1"/>
</dbReference>